<dbReference type="Proteomes" id="UP000011758">
    <property type="component" value="Unassembled WGS sequence"/>
</dbReference>
<comment type="caution">
    <text evidence="2">The sequence shown here is derived from an EMBL/GenBank/DDBJ whole genome shotgun (WGS) entry which is preliminary data.</text>
</comment>
<keyword evidence="1" id="KW-0472">Membrane</keyword>
<evidence type="ECO:0000313" key="2">
    <source>
        <dbReference type="EMBL" id="EMD16540.1"/>
    </source>
</evidence>
<evidence type="ECO:0000313" key="3">
    <source>
        <dbReference type="Proteomes" id="UP000011758"/>
    </source>
</evidence>
<dbReference type="BioCyc" id="ECAT999415-HMP:GTTI-1120-MONOMER"/>
<sequence>MGYSFKSIFGILIAVRKMKLKTVKKYMSLEKSVLIILSIIACVLYFIKIKAAVYMVCGLMIISIGIYFVMALSFWRCPHCHRYLPLKNTSDLTVCPECQRRLFEKED</sequence>
<keyword evidence="3" id="KW-1185">Reference proteome</keyword>
<accession>M2Q0T7</accession>
<name>M2Q0T7_9FIRM</name>
<dbReference type="eggNOG" id="ENOG5033K5M">
    <property type="taxonomic scope" value="Bacteria"/>
</dbReference>
<evidence type="ECO:0000256" key="1">
    <source>
        <dbReference type="SAM" id="Phobius"/>
    </source>
</evidence>
<dbReference type="AlphaFoldDB" id="M2Q0T7"/>
<feature type="transmembrane region" description="Helical" evidence="1">
    <location>
        <begin position="53"/>
        <end position="75"/>
    </location>
</feature>
<feature type="transmembrane region" description="Helical" evidence="1">
    <location>
        <begin position="26"/>
        <end position="47"/>
    </location>
</feature>
<organism evidence="2 3">
    <name type="scientific">Eggerthia catenaformis OT 569 = DSM 20559</name>
    <dbReference type="NCBI Taxonomy" id="999415"/>
    <lineage>
        <taxon>Bacteria</taxon>
        <taxon>Bacillati</taxon>
        <taxon>Bacillota</taxon>
        <taxon>Erysipelotrichia</taxon>
        <taxon>Erysipelotrichales</taxon>
        <taxon>Coprobacillaceae</taxon>
        <taxon>Eggerthia</taxon>
    </lineage>
</organism>
<protein>
    <submittedName>
        <fullName evidence="2">Uncharacterized protein</fullName>
    </submittedName>
</protein>
<reference evidence="2 3" key="1">
    <citation type="submission" date="2013-02" db="EMBL/GenBank/DDBJ databases">
        <title>The Genome Sequence of Lactobacillus catenaformis F0143.</title>
        <authorList>
            <consortium name="The Broad Institute Genome Sequencing Platform"/>
            <person name="Earl A."/>
            <person name="Ward D."/>
            <person name="Feldgarden M."/>
            <person name="Gevers D."/>
            <person name="Izard J."/>
            <person name="Blanton J.M."/>
            <person name="Mathney J."/>
            <person name="Dewhirst F.E."/>
            <person name="Young S.K."/>
            <person name="Zeng Q."/>
            <person name="Gargeya S."/>
            <person name="Fitzgerald M."/>
            <person name="Haas B."/>
            <person name="Abouelleil A."/>
            <person name="Alvarado L."/>
            <person name="Arachchi H.M."/>
            <person name="Berlin A."/>
            <person name="Chapman S.B."/>
            <person name="Gearin G."/>
            <person name="Goldberg J."/>
            <person name="Griggs A."/>
            <person name="Gujja S."/>
            <person name="Hansen M."/>
            <person name="Heiman D."/>
            <person name="Howarth C."/>
            <person name="Larimer J."/>
            <person name="Lui A."/>
            <person name="MacDonald P.J.P."/>
            <person name="McCowen C."/>
            <person name="Montmayeur A."/>
            <person name="Murphy C."/>
            <person name="Neiman D."/>
            <person name="Pearson M."/>
            <person name="Priest M."/>
            <person name="Roberts A."/>
            <person name="Saif S."/>
            <person name="Shea T."/>
            <person name="Sisk P."/>
            <person name="Stolte C."/>
            <person name="Sykes S."/>
            <person name="Wortman J."/>
            <person name="Nusbaum C."/>
            <person name="Birren B."/>
        </authorList>
    </citation>
    <scope>NUCLEOTIDE SEQUENCE [LARGE SCALE GENOMIC DNA]</scope>
    <source>
        <strain evidence="2 3">OT 569</strain>
    </source>
</reference>
<keyword evidence="1" id="KW-0812">Transmembrane</keyword>
<keyword evidence="1" id="KW-1133">Transmembrane helix</keyword>
<dbReference type="EMBL" id="AGEJ01000018">
    <property type="protein sequence ID" value="EMD16540.1"/>
    <property type="molecule type" value="Genomic_DNA"/>
</dbReference>
<gene>
    <name evidence="2" type="ORF">HMPREF9943_01094</name>
</gene>
<proteinExistence type="predicted"/>